<evidence type="ECO:0000313" key="4">
    <source>
        <dbReference type="Proteomes" id="UP001596422"/>
    </source>
</evidence>
<feature type="region of interest" description="Disordered" evidence="1">
    <location>
        <begin position="29"/>
        <end position="71"/>
    </location>
</feature>
<reference evidence="4" key="1">
    <citation type="journal article" date="2019" name="Int. J. Syst. Evol. Microbiol.">
        <title>The Global Catalogue of Microorganisms (GCM) 10K type strain sequencing project: providing services to taxonomists for standard genome sequencing and annotation.</title>
        <authorList>
            <consortium name="The Broad Institute Genomics Platform"/>
            <consortium name="The Broad Institute Genome Sequencing Center for Infectious Disease"/>
            <person name="Wu L."/>
            <person name="Ma J."/>
        </authorList>
    </citation>
    <scope>NUCLEOTIDE SEQUENCE [LARGE SCALE GENOMIC DNA]</scope>
    <source>
        <strain evidence="4">NBRC 111756</strain>
    </source>
</reference>
<protein>
    <submittedName>
        <fullName evidence="3">DnaT-like ssDNA-binding domain-containing protein</fullName>
    </submittedName>
</protein>
<evidence type="ECO:0000259" key="2">
    <source>
        <dbReference type="Pfam" id="PF17948"/>
    </source>
</evidence>
<name>A0ABW1ZW30_9GAMM</name>
<dbReference type="EMBL" id="JBHSWE010000001">
    <property type="protein sequence ID" value="MFC6669408.1"/>
    <property type="molecule type" value="Genomic_DNA"/>
</dbReference>
<dbReference type="Pfam" id="PF17948">
    <property type="entry name" value="DnaT"/>
    <property type="match status" value="1"/>
</dbReference>
<dbReference type="RefSeq" id="WP_379907965.1">
    <property type="nucleotide sequence ID" value="NZ_JBHSWE010000001.1"/>
</dbReference>
<dbReference type="Proteomes" id="UP001596422">
    <property type="component" value="Unassembled WGS sequence"/>
</dbReference>
<evidence type="ECO:0000313" key="3">
    <source>
        <dbReference type="EMBL" id="MFC6669408.1"/>
    </source>
</evidence>
<keyword evidence="4" id="KW-1185">Reference proteome</keyword>
<dbReference type="Gene3D" id="1.10.8.1180">
    <property type="match status" value="1"/>
</dbReference>
<sequence length="225" mass="26071">MTDSLVRQGCLEASCDGNLVRLRLLPERGARPEPAASQAPTPANEAVSRLPVREAPPRPLTKQAMRPQPQPAARMIEEKGPAPTFGGASGWRRHKDELQVLFEQHEVRNQQLKPMELGWRPSEAFFELLPRHQIPREYAEELLDEFVLYWLAKDRRESNWDQKFLAWVKREWVRKQSRDGGARDAGARGEQTQQTGYQHENTRRDSREKRKQVTAAIMDIRDTDW</sequence>
<accession>A0ABW1ZW30</accession>
<evidence type="ECO:0000256" key="1">
    <source>
        <dbReference type="SAM" id="MobiDB-lite"/>
    </source>
</evidence>
<gene>
    <name evidence="3" type="ORF">ACFQDL_04315</name>
</gene>
<feature type="region of interest" description="Disordered" evidence="1">
    <location>
        <begin position="178"/>
        <end position="213"/>
    </location>
</feature>
<dbReference type="InterPro" id="IPR040480">
    <property type="entry name" value="DnaT_DNA_bind"/>
</dbReference>
<comment type="caution">
    <text evidence="3">The sequence shown here is derived from an EMBL/GenBank/DDBJ whole genome shotgun (WGS) entry which is preliminary data.</text>
</comment>
<feature type="compositionally biased region" description="Polar residues" evidence="1">
    <location>
        <begin position="190"/>
        <end position="199"/>
    </location>
</feature>
<feature type="domain" description="DnaT DNA-binding" evidence="2">
    <location>
        <begin position="114"/>
        <end position="178"/>
    </location>
</feature>
<organism evidence="3 4">
    <name type="scientific">Marinobacterium aestuariivivens</name>
    <dbReference type="NCBI Taxonomy" id="1698799"/>
    <lineage>
        <taxon>Bacteria</taxon>
        <taxon>Pseudomonadati</taxon>
        <taxon>Pseudomonadota</taxon>
        <taxon>Gammaproteobacteria</taxon>
        <taxon>Oceanospirillales</taxon>
        <taxon>Oceanospirillaceae</taxon>
        <taxon>Marinobacterium</taxon>
    </lineage>
</organism>
<proteinExistence type="predicted"/>
<feature type="compositionally biased region" description="Basic and acidic residues" evidence="1">
    <location>
        <begin position="178"/>
        <end position="187"/>
    </location>
</feature>